<dbReference type="PANTHER" id="PTHR11732">
    <property type="entry name" value="ALDO/KETO REDUCTASE"/>
    <property type="match status" value="1"/>
</dbReference>
<dbReference type="PRINTS" id="PR00069">
    <property type="entry name" value="ALDKETRDTASE"/>
</dbReference>
<organism evidence="3 4">
    <name type="scientific">Sesamum angolense</name>
    <dbReference type="NCBI Taxonomy" id="2727404"/>
    <lineage>
        <taxon>Eukaryota</taxon>
        <taxon>Viridiplantae</taxon>
        <taxon>Streptophyta</taxon>
        <taxon>Embryophyta</taxon>
        <taxon>Tracheophyta</taxon>
        <taxon>Spermatophyta</taxon>
        <taxon>Magnoliopsida</taxon>
        <taxon>eudicotyledons</taxon>
        <taxon>Gunneridae</taxon>
        <taxon>Pentapetalae</taxon>
        <taxon>asterids</taxon>
        <taxon>lamiids</taxon>
        <taxon>Lamiales</taxon>
        <taxon>Pedaliaceae</taxon>
        <taxon>Sesamum</taxon>
    </lineage>
</organism>
<dbReference type="PROSITE" id="PS00798">
    <property type="entry name" value="ALDOKETO_REDUCTASE_1"/>
    <property type="match status" value="1"/>
</dbReference>
<dbReference type="GO" id="GO:0016616">
    <property type="term" value="F:oxidoreductase activity, acting on the CH-OH group of donors, NAD or NADP as acceptor"/>
    <property type="evidence" value="ECO:0007669"/>
    <property type="project" value="InterPro"/>
</dbReference>
<dbReference type="InterPro" id="IPR044497">
    <property type="entry name" value="AKR4A/B"/>
</dbReference>
<gene>
    <name evidence="3" type="ORF">Sango_1027200</name>
</gene>
<dbReference type="AlphaFoldDB" id="A0AAE1X046"/>
<dbReference type="InterPro" id="IPR020471">
    <property type="entry name" value="AKR"/>
</dbReference>
<evidence type="ECO:0000313" key="3">
    <source>
        <dbReference type="EMBL" id="KAK4402865.1"/>
    </source>
</evidence>
<name>A0AAE1X046_9LAMI</name>
<reference evidence="3" key="2">
    <citation type="journal article" date="2024" name="Plant">
        <title>Genomic evolution and insights into agronomic trait innovations of Sesamum species.</title>
        <authorList>
            <person name="Miao H."/>
            <person name="Wang L."/>
            <person name="Qu L."/>
            <person name="Liu H."/>
            <person name="Sun Y."/>
            <person name="Le M."/>
            <person name="Wang Q."/>
            <person name="Wei S."/>
            <person name="Zheng Y."/>
            <person name="Lin W."/>
            <person name="Duan Y."/>
            <person name="Cao H."/>
            <person name="Xiong S."/>
            <person name="Wang X."/>
            <person name="Wei L."/>
            <person name="Li C."/>
            <person name="Ma Q."/>
            <person name="Ju M."/>
            <person name="Zhao R."/>
            <person name="Li G."/>
            <person name="Mu C."/>
            <person name="Tian Q."/>
            <person name="Mei H."/>
            <person name="Zhang T."/>
            <person name="Gao T."/>
            <person name="Zhang H."/>
        </authorList>
    </citation>
    <scope>NUCLEOTIDE SEQUENCE</scope>
    <source>
        <strain evidence="3">K16</strain>
    </source>
</reference>
<dbReference type="InterPro" id="IPR036812">
    <property type="entry name" value="NAD(P)_OxRdtase_dom_sf"/>
</dbReference>
<dbReference type="Proteomes" id="UP001289374">
    <property type="component" value="Unassembled WGS sequence"/>
</dbReference>
<dbReference type="InterPro" id="IPR023210">
    <property type="entry name" value="NADP_OxRdtase_dom"/>
</dbReference>
<dbReference type="CDD" id="cd19124">
    <property type="entry name" value="AKR_AKR4A_4B"/>
    <property type="match status" value="1"/>
</dbReference>
<dbReference type="InterPro" id="IPR018170">
    <property type="entry name" value="Aldo/ket_reductase_CS"/>
</dbReference>
<keyword evidence="1" id="KW-0560">Oxidoreductase</keyword>
<dbReference type="PROSITE" id="PS00063">
    <property type="entry name" value="ALDOKETO_REDUCTASE_3"/>
    <property type="match status" value="1"/>
</dbReference>
<proteinExistence type="predicted"/>
<keyword evidence="4" id="KW-1185">Reference proteome</keyword>
<dbReference type="FunFam" id="3.20.20.100:FF:000014">
    <property type="entry name" value="NAD(P)-linked oxidoreductase superfamily protein"/>
    <property type="match status" value="1"/>
</dbReference>
<comment type="caution">
    <text evidence="3">The sequence shown here is derived from an EMBL/GenBank/DDBJ whole genome shotgun (WGS) entry which is preliminary data.</text>
</comment>
<protein>
    <submittedName>
        <fullName evidence="3">Non-functional NADPH-dependent codeinone reductase 2</fullName>
    </submittedName>
</protein>
<dbReference type="Pfam" id="PF00248">
    <property type="entry name" value="Aldo_ket_red"/>
    <property type="match status" value="1"/>
</dbReference>
<evidence type="ECO:0000256" key="1">
    <source>
        <dbReference type="ARBA" id="ARBA00023002"/>
    </source>
</evidence>
<reference evidence="3" key="1">
    <citation type="submission" date="2020-06" db="EMBL/GenBank/DDBJ databases">
        <authorList>
            <person name="Li T."/>
            <person name="Hu X."/>
            <person name="Zhang T."/>
            <person name="Song X."/>
            <person name="Zhang H."/>
            <person name="Dai N."/>
            <person name="Sheng W."/>
            <person name="Hou X."/>
            <person name="Wei L."/>
        </authorList>
    </citation>
    <scope>NUCLEOTIDE SEQUENCE</scope>
    <source>
        <strain evidence="3">K16</strain>
        <tissue evidence="3">Leaf</tissue>
    </source>
</reference>
<feature type="domain" description="NADP-dependent oxidoreductase" evidence="2">
    <location>
        <begin position="67"/>
        <end position="339"/>
    </location>
</feature>
<dbReference type="PROSITE" id="PS00062">
    <property type="entry name" value="ALDOKETO_REDUCTASE_2"/>
    <property type="match status" value="1"/>
</dbReference>
<dbReference type="GO" id="GO:0044550">
    <property type="term" value="P:secondary metabolite biosynthetic process"/>
    <property type="evidence" value="ECO:0007669"/>
    <property type="project" value="UniProtKB-ARBA"/>
</dbReference>
<accession>A0AAE1X046</accession>
<dbReference type="EMBL" id="JACGWL010000005">
    <property type="protein sequence ID" value="KAK4402865.1"/>
    <property type="molecule type" value="Genomic_DNA"/>
</dbReference>
<dbReference type="Gene3D" id="3.20.20.100">
    <property type="entry name" value="NADP-dependent oxidoreductase domain"/>
    <property type="match status" value="1"/>
</dbReference>
<evidence type="ECO:0000313" key="4">
    <source>
        <dbReference type="Proteomes" id="UP001289374"/>
    </source>
</evidence>
<evidence type="ECO:0000259" key="2">
    <source>
        <dbReference type="Pfam" id="PF00248"/>
    </source>
</evidence>
<dbReference type="SUPFAM" id="SSF51430">
    <property type="entry name" value="NAD(P)-linked oxidoreductase"/>
    <property type="match status" value="1"/>
</dbReference>
<sequence>MQGPEEPGSTTRLMTFTSSDAVRLFSLRLAQTSNNDKKSTTLLDQMASAFSIPEINLKSGTGKIPVLGFGTAADPPVDSETTKRAVLDAIEVGYRHFDTAALYNSEQPLGEAVAEAIGRGLAKSRDEFFITSKLWCSDAHPQHVLPALKTTLKNLGMSYVDLYLIHWPVSARPGKMEYPIKAEDFVAMDFESVWAAMEECQRIGLTKAIGVSNFTCKKLHRILATAKIQPAVNQVEVNACWQQKKLIEFCKEKGIVVVAYSSLGSVGTFYGTNRVTGSEVLKQIAKAKGRTVAQVALRWAYEQGIGIVIKSFNKERMKENMDIFEWSLSNEEVDRISEIPQGRVCLGIDYTSVYGPYRTIEELWDGEI</sequence>